<protein>
    <recommendedName>
        <fullName evidence="2">Methyltransferase small domain-containing protein</fullName>
    </recommendedName>
</protein>
<dbReference type="AlphaFoldDB" id="A0A0F9FRU7"/>
<dbReference type="SUPFAM" id="SSF53335">
    <property type="entry name" value="S-adenosyl-L-methionine-dependent methyltransferases"/>
    <property type="match status" value="1"/>
</dbReference>
<feature type="non-terminal residue" evidence="1">
    <location>
        <position position="1"/>
    </location>
</feature>
<evidence type="ECO:0008006" key="2">
    <source>
        <dbReference type="Google" id="ProtNLM"/>
    </source>
</evidence>
<evidence type="ECO:0000313" key="1">
    <source>
        <dbReference type="EMBL" id="KKL88908.1"/>
    </source>
</evidence>
<accession>A0A0F9FRU7</accession>
<dbReference type="InterPro" id="IPR029063">
    <property type="entry name" value="SAM-dependent_MTases_sf"/>
</dbReference>
<sequence>QTPPEALLPLYEYLDKDKIIWEPACGYGNLVKALEKRGYDVIATDKYVPPLPLRDFLIYEPQLYDYIITNPPFSIKTDFVRRCYSLGKPFALLMPYAGLETPDRQKLYKKHGLELILFNQRINFEVPNDTKDSGSKFPVAWFTWGLGLPKQLNFVDLREYKNQKLNLR</sequence>
<dbReference type="InterPro" id="IPR002052">
    <property type="entry name" value="DNA_methylase_N6_adenine_CS"/>
</dbReference>
<dbReference type="GO" id="GO:0008168">
    <property type="term" value="F:methyltransferase activity"/>
    <property type="evidence" value="ECO:0007669"/>
    <property type="project" value="InterPro"/>
</dbReference>
<organism evidence="1">
    <name type="scientific">marine sediment metagenome</name>
    <dbReference type="NCBI Taxonomy" id="412755"/>
    <lineage>
        <taxon>unclassified sequences</taxon>
        <taxon>metagenomes</taxon>
        <taxon>ecological metagenomes</taxon>
    </lineage>
</organism>
<dbReference type="GO" id="GO:0032259">
    <property type="term" value="P:methylation"/>
    <property type="evidence" value="ECO:0007669"/>
    <property type="project" value="InterPro"/>
</dbReference>
<dbReference type="PRINTS" id="PR00507">
    <property type="entry name" value="N12N6MTFRASE"/>
</dbReference>
<dbReference type="Gene3D" id="3.40.50.150">
    <property type="entry name" value="Vaccinia Virus protein VP39"/>
    <property type="match status" value="1"/>
</dbReference>
<proteinExistence type="predicted"/>
<name>A0A0F9FRU7_9ZZZZ</name>
<gene>
    <name evidence="1" type="ORF">LCGC14_1919950</name>
</gene>
<dbReference type="EMBL" id="LAZR01020429">
    <property type="protein sequence ID" value="KKL88908.1"/>
    <property type="molecule type" value="Genomic_DNA"/>
</dbReference>
<reference evidence="1" key="1">
    <citation type="journal article" date="2015" name="Nature">
        <title>Complex archaea that bridge the gap between prokaryotes and eukaryotes.</title>
        <authorList>
            <person name="Spang A."/>
            <person name="Saw J.H."/>
            <person name="Jorgensen S.L."/>
            <person name="Zaremba-Niedzwiedzka K."/>
            <person name="Martijn J."/>
            <person name="Lind A.E."/>
            <person name="van Eijk R."/>
            <person name="Schleper C."/>
            <person name="Guy L."/>
            <person name="Ettema T.J."/>
        </authorList>
    </citation>
    <scope>NUCLEOTIDE SEQUENCE</scope>
</reference>
<dbReference type="PROSITE" id="PS00092">
    <property type="entry name" value="N6_MTASE"/>
    <property type="match status" value="1"/>
</dbReference>
<dbReference type="GO" id="GO:0003676">
    <property type="term" value="F:nucleic acid binding"/>
    <property type="evidence" value="ECO:0007669"/>
    <property type="project" value="InterPro"/>
</dbReference>
<comment type="caution">
    <text evidence="1">The sequence shown here is derived from an EMBL/GenBank/DDBJ whole genome shotgun (WGS) entry which is preliminary data.</text>
</comment>